<reference evidence="11" key="1">
    <citation type="submission" date="2022-03" db="EMBL/GenBank/DDBJ databases">
        <title>Identification of a novel bacterium isolated from mangrove sediments.</title>
        <authorList>
            <person name="Pan X."/>
        </authorList>
    </citation>
    <scope>NUCLEOTIDE SEQUENCE</scope>
    <source>
        <strain evidence="11">B1949</strain>
    </source>
</reference>
<organism evidence="11 12">
    <name type="scientific">Novosphingobium organovorum</name>
    <dbReference type="NCBI Taxonomy" id="2930092"/>
    <lineage>
        <taxon>Bacteria</taxon>
        <taxon>Pseudomonadati</taxon>
        <taxon>Pseudomonadota</taxon>
        <taxon>Alphaproteobacteria</taxon>
        <taxon>Sphingomonadales</taxon>
        <taxon>Sphingomonadaceae</taxon>
        <taxon>Novosphingobium</taxon>
    </lineage>
</organism>
<evidence type="ECO:0000313" key="11">
    <source>
        <dbReference type="EMBL" id="MCJ2182039.1"/>
    </source>
</evidence>
<dbReference type="SUPFAM" id="SSF51445">
    <property type="entry name" value="(Trans)glycosidases"/>
    <property type="match status" value="1"/>
</dbReference>
<evidence type="ECO:0000256" key="10">
    <source>
        <dbReference type="RuleBase" id="RU361207"/>
    </source>
</evidence>
<dbReference type="EMBL" id="JALHLF010000010">
    <property type="protein sequence ID" value="MCJ2182039.1"/>
    <property type="molecule type" value="Genomic_DNA"/>
</dbReference>
<evidence type="ECO:0000256" key="5">
    <source>
        <dbReference type="ARBA" id="ARBA00022676"/>
    </source>
</evidence>
<sequence>MEALHELAQALGLSRQWRDVDGCDQIVSDRALQRIAAALGYPATTPDDIAASLAALRTLADEPPAMLVTEVGLAIPLPASLSHVQRLLPDGSVESLAVSDATLPAFDEPGYHDLVINGEPVTLAVAPRTCPGLAALLPENRHGERLWGPAVQVSALRGAVPRPYGTLAELSNAVRLFAARGADALAINPVHALFAGVGQGYSPYSPSSRQHLNTALAAPELLGLPALALPPTPDAALIDWEHALPQQQAALRTLFAELDEATRARFEAACKQDDSLRRHALFDALDAHFRGHGLAGWPNWPEEYHDPDGEAVARAAARNPEQVRFHMFTQWLTREGLAVVQAEARAAGMAIGLMGDLAVGVHTGGSDSWGLRGQMLEGLTIGAPPDPLGPLGQNWNLTAFSPEGLRRSGYAPWIAMLRSAFALTGALRIDHAFGMARLWVIPEGANSGEGAYLTYPFEDMLRLLVLEAHLSNTLLVAENLGTAPFGFLGALEQRRLLDMRVLWFERAGDDGFIGAADYPADSVAMTGTHDTATVAGWWTGRDLEWAQQLGRLPEGTTAQDAAAKRDWDRGLLWATLTHDAAPRPAPEDPAPVVAAALAHIGRTPAALAIAPLEDIVCEIEQPNLPGTIDEHPNWRRRMPAPLATMLDDPATQERIATLDKARKSGT</sequence>
<comment type="caution">
    <text evidence="11">The sequence shown here is derived from an EMBL/GenBank/DDBJ whole genome shotgun (WGS) entry which is preliminary data.</text>
</comment>
<evidence type="ECO:0000256" key="9">
    <source>
        <dbReference type="ARBA" id="ARBA00031501"/>
    </source>
</evidence>
<comment type="similarity">
    <text evidence="2 10">Belongs to the disproportionating enzyme family.</text>
</comment>
<dbReference type="NCBIfam" id="TIGR00217">
    <property type="entry name" value="malQ"/>
    <property type="match status" value="1"/>
</dbReference>
<keyword evidence="7 10" id="KW-0119">Carbohydrate metabolism</keyword>
<dbReference type="PANTHER" id="PTHR32438">
    <property type="entry name" value="4-ALPHA-GLUCANOTRANSFERASE DPE1, CHLOROPLASTIC/AMYLOPLASTIC"/>
    <property type="match status" value="1"/>
</dbReference>
<keyword evidence="12" id="KW-1185">Reference proteome</keyword>
<evidence type="ECO:0000256" key="3">
    <source>
        <dbReference type="ARBA" id="ARBA00012560"/>
    </source>
</evidence>
<comment type="catalytic activity">
    <reaction evidence="1 10">
        <text>Transfers a segment of a (1-&gt;4)-alpha-D-glucan to a new position in an acceptor, which may be glucose or a (1-&gt;4)-alpha-D-glucan.</text>
        <dbReference type="EC" id="2.4.1.25"/>
    </reaction>
</comment>
<dbReference type="InterPro" id="IPR017853">
    <property type="entry name" value="GH"/>
</dbReference>
<protein>
    <recommendedName>
        <fullName evidence="4 10">4-alpha-glucanotransferase</fullName>
        <ecNumber evidence="3 10">2.4.1.25</ecNumber>
    </recommendedName>
    <alternativeName>
        <fullName evidence="8 10">Amylomaltase</fullName>
    </alternativeName>
    <alternativeName>
        <fullName evidence="9 10">Disproportionating enzyme</fullName>
    </alternativeName>
</protein>
<evidence type="ECO:0000256" key="6">
    <source>
        <dbReference type="ARBA" id="ARBA00022679"/>
    </source>
</evidence>
<dbReference type="Gene3D" id="3.20.20.80">
    <property type="entry name" value="Glycosidases"/>
    <property type="match status" value="1"/>
</dbReference>
<accession>A0ABT0BB64</accession>
<keyword evidence="5 10" id="KW-0328">Glycosyltransferase</keyword>
<dbReference type="GO" id="GO:0004134">
    <property type="term" value="F:4-alpha-glucanotransferase activity"/>
    <property type="evidence" value="ECO:0007669"/>
    <property type="project" value="UniProtKB-EC"/>
</dbReference>
<dbReference type="InterPro" id="IPR003385">
    <property type="entry name" value="Glyco_hydro_77"/>
</dbReference>
<name>A0ABT0BB64_9SPHN</name>
<evidence type="ECO:0000256" key="4">
    <source>
        <dbReference type="ARBA" id="ARBA00020295"/>
    </source>
</evidence>
<keyword evidence="6 10" id="KW-0808">Transferase</keyword>
<dbReference type="EC" id="2.4.1.25" evidence="3 10"/>
<evidence type="ECO:0000256" key="7">
    <source>
        <dbReference type="ARBA" id="ARBA00023277"/>
    </source>
</evidence>
<evidence type="ECO:0000256" key="2">
    <source>
        <dbReference type="ARBA" id="ARBA00005684"/>
    </source>
</evidence>
<proteinExistence type="inferred from homology"/>
<evidence type="ECO:0000313" key="12">
    <source>
        <dbReference type="Proteomes" id="UP001162881"/>
    </source>
</evidence>
<dbReference type="PANTHER" id="PTHR32438:SF5">
    <property type="entry name" value="4-ALPHA-GLUCANOTRANSFERASE DPE1, CHLOROPLASTIC_AMYLOPLASTIC"/>
    <property type="match status" value="1"/>
</dbReference>
<evidence type="ECO:0000256" key="8">
    <source>
        <dbReference type="ARBA" id="ARBA00031423"/>
    </source>
</evidence>
<dbReference type="RefSeq" id="WP_244017547.1">
    <property type="nucleotide sequence ID" value="NZ_JALHLF010000010.1"/>
</dbReference>
<evidence type="ECO:0000256" key="1">
    <source>
        <dbReference type="ARBA" id="ARBA00000439"/>
    </source>
</evidence>
<dbReference type="Pfam" id="PF02446">
    <property type="entry name" value="Glyco_hydro_77"/>
    <property type="match status" value="1"/>
</dbReference>
<dbReference type="Proteomes" id="UP001162881">
    <property type="component" value="Unassembled WGS sequence"/>
</dbReference>
<gene>
    <name evidence="11" type="primary">malQ</name>
    <name evidence="11" type="ORF">MTR62_04880</name>
</gene>